<keyword evidence="2" id="KW-0238">DNA-binding</keyword>
<evidence type="ECO:0000313" key="5">
    <source>
        <dbReference type="EMBL" id="KKO04235.1"/>
    </source>
</evidence>
<dbReference type="InterPro" id="IPR036388">
    <property type="entry name" value="WH-like_DNA-bd_sf"/>
</dbReference>
<gene>
    <name evidence="5" type="ORF">LCGC14_0085930</name>
</gene>
<evidence type="ECO:0000256" key="1">
    <source>
        <dbReference type="ARBA" id="ARBA00023015"/>
    </source>
</evidence>
<dbReference type="SMART" id="SM00347">
    <property type="entry name" value="HTH_MARR"/>
    <property type="match status" value="1"/>
</dbReference>
<keyword evidence="3" id="KW-0804">Transcription</keyword>
<dbReference type="AlphaFoldDB" id="A0A0F9VJL2"/>
<evidence type="ECO:0000256" key="2">
    <source>
        <dbReference type="ARBA" id="ARBA00023125"/>
    </source>
</evidence>
<dbReference type="PRINTS" id="PR00598">
    <property type="entry name" value="HTHMARR"/>
</dbReference>
<proteinExistence type="predicted"/>
<protein>
    <recommendedName>
        <fullName evidence="4">HTH marR-type domain-containing protein</fullName>
    </recommendedName>
</protein>
<dbReference type="GO" id="GO:0003677">
    <property type="term" value="F:DNA binding"/>
    <property type="evidence" value="ECO:0007669"/>
    <property type="project" value="UniProtKB-KW"/>
</dbReference>
<sequence>MVKREVRESQSVLRHWHTDVPDDRMAHLVRDAGRLLAKSLQARLAEHDVSFGHWSFLRILWVTEGLSQRELSDEAGVMEPTTFTALKAMEQKGLIERRQLNGNRRKVHIFLSPKGHALKDILTPLAEDVNATALEGITYDEMKATRSVLLRMIDNLAQDEFLDKH</sequence>
<dbReference type="InterPro" id="IPR000835">
    <property type="entry name" value="HTH_MarR-typ"/>
</dbReference>
<dbReference type="PANTHER" id="PTHR42756">
    <property type="entry name" value="TRANSCRIPTIONAL REGULATOR, MARR"/>
    <property type="match status" value="1"/>
</dbReference>
<accession>A0A0F9VJL2</accession>
<dbReference type="PANTHER" id="PTHR42756:SF1">
    <property type="entry name" value="TRANSCRIPTIONAL REPRESSOR OF EMRAB OPERON"/>
    <property type="match status" value="1"/>
</dbReference>
<keyword evidence="1" id="KW-0805">Transcription regulation</keyword>
<dbReference type="PROSITE" id="PS50995">
    <property type="entry name" value="HTH_MARR_2"/>
    <property type="match status" value="1"/>
</dbReference>
<feature type="domain" description="HTH marR-type" evidence="4">
    <location>
        <begin position="22"/>
        <end position="154"/>
    </location>
</feature>
<organism evidence="5">
    <name type="scientific">marine sediment metagenome</name>
    <dbReference type="NCBI Taxonomy" id="412755"/>
    <lineage>
        <taxon>unclassified sequences</taxon>
        <taxon>metagenomes</taxon>
        <taxon>ecological metagenomes</taxon>
    </lineage>
</organism>
<evidence type="ECO:0000256" key="3">
    <source>
        <dbReference type="ARBA" id="ARBA00023163"/>
    </source>
</evidence>
<dbReference type="EMBL" id="LAZR01000023">
    <property type="protein sequence ID" value="KKO04235.1"/>
    <property type="molecule type" value="Genomic_DNA"/>
</dbReference>
<evidence type="ECO:0000259" key="4">
    <source>
        <dbReference type="PROSITE" id="PS50995"/>
    </source>
</evidence>
<dbReference type="SUPFAM" id="SSF46785">
    <property type="entry name" value="Winged helix' DNA-binding domain"/>
    <property type="match status" value="1"/>
</dbReference>
<dbReference type="InterPro" id="IPR036390">
    <property type="entry name" value="WH_DNA-bd_sf"/>
</dbReference>
<dbReference type="GO" id="GO:0003700">
    <property type="term" value="F:DNA-binding transcription factor activity"/>
    <property type="evidence" value="ECO:0007669"/>
    <property type="project" value="InterPro"/>
</dbReference>
<comment type="caution">
    <text evidence="5">The sequence shown here is derived from an EMBL/GenBank/DDBJ whole genome shotgun (WGS) entry which is preliminary data.</text>
</comment>
<name>A0A0F9VJL2_9ZZZZ</name>
<dbReference type="Gene3D" id="1.10.10.10">
    <property type="entry name" value="Winged helix-like DNA-binding domain superfamily/Winged helix DNA-binding domain"/>
    <property type="match status" value="1"/>
</dbReference>
<dbReference type="Pfam" id="PF01047">
    <property type="entry name" value="MarR"/>
    <property type="match status" value="1"/>
</dbReference>
<reference evidence="5" key="1">
    <citation type="journal article" date="2015" name="Nature">
        <title>Complex archaea that bridge the gap between prokaryotes and eukaryotes.</title>
        <authorList>
            <person name="Spang A."/>
            <person name="Saw J.H."/>
            <person name="Jorgensen S.L."/>
            <person name="Zaremba-Niedzwiedzka K."/>
            <person name="Martijn J."/>
            <person name="Lind A.E."/>
            <person name="van Eijk R."/>
            <person name="Schleper C."/>
            <person name="Guy L."/>
            <person name="Ettema T.J."/>
        </authorList>
    </citation>
    <scope>NUCLEOTIDE SEQUENCE</scope>
</reference>